<gene>
    <name evidence="5" type="ORF">FYK34_08685</name>
</gene>
<keyword evidence="6" id="KW-1185">Reference proteome</keyword>
<dbReference type="Pfam" id="PF00440">
    <property type="entry name" value="TetR_N"/>
    <property type="match status" value="1"/>
</dbReference>
<dbReference type="PROSITE" id="PS50977">
    <property type="entry name" value="HTH_TETR_2"/>
    <property type="match status" value="1"/>
</dbReference>
<dbReference type="InterPro" id="IPR009057">
    <property type="entry name" value="Homeodomain-like_sf"/>
</dbReference>
<keyword evidence="1 2" id="KW-0238">DNA-binding</keyword>
<protein>
    <submittedName>
        <fullName evidence="5">TetR/AcrR family transcriptional regulator</fullName>
    </submittedName>
</protein>
<dbReference type="AlphaFoldDB" id="A0A5C1DG03"/>
<dbReference type="InterPro" id="IPR001647">
    <property type="entry name" value="HTH_TetR"/>
</dbReference>
<dbReference type="GO" id="GO:0003677">
    <property type="term" value="F:DNA binding"/>
    <property type="evidence" value="ECO:0007669"/>
    <property type="project" value="UniProtKB-UniRule"/>
</dbReference>
<dbReference type="KEGG" id="chrm:FYK34_08685"/>
<reference evidence="5 6" key="1">
    <citation type="submission" date="2019-08" db="EMBL/GenBank/DDBJ databases">
        <title>Chromobacterium paludis, a novel bacterium isolated from a Maryland marsh pond.</title>
        <authorList>
            <person name="Blackburn M.B."/>
            <person name="Gundersen-Rindal D.E."/>
        </authorList>
    </citation>
    <scope>NUCLEOTIDE SEQUENCE [LARGE SCALE GENOMIC DNA]</scope>
    <source>
        <strain evidence="6">IIBBL 257-1</strain>
    </source>
</reference>
<name>A0A5C1DG03_9NEIS</name>
<dbReference type="InterPro" id="IPR050624">
    <property type="entry name" value="HTH-type_Tx_Regulator"/>
</dbReference>
<feature type="DNA-binding region" description="H-T-H motif" evidence="2">
    <location>
        <begin position="79"/>
        <end position="98"/>
    </location>
</feature>
<dbReference type="PANTHER" id="PTHR43479">
    <property type="entry name" value="ACREF/ENVCD OPERON REPRESSOR-RELATED"/>
    <property type="match status" value="1"/>
</dbReference>
<dbReference type="Gene3D" id="1.10.357.10">
    <property type="entry name" value="Tetracycline Repressor, domain 2"/>
    <property type="match status" value="1"/>
</dbReference>
<evidence type="ECO:0000259" key="4">
    <source>
        <dbReference type="PROSITE" id="PS50977"/>
    </source>
</evidence>
<dbReference type="Proteomes" id="UP000322079">
    <property type="component" value="Chromosome"/>
</dbReference>
<feature type="region of interest" description="Disordered" evidence="3">
    <location>
        <begin position="22"/>
        <end position="45"/>
    </location>
</feature>
<sequence>MTPLVYQEDKRRRSDKIVSFDYDQPYPSLESHRPMHNTPDAKPINHRTLVGQQRRERTRQKILQAALRVFARKGAEAPLIDDFIAEAQIARGTFYNYFRTTTELTKATVEWLSADFIESIEIELGDQQDPLQRLSTGLQLWLHKAAHDPAWAAFVARPEFIQDLPLDPVRRDLRAGKQSGLFRFPSERVALDLLTGTLILAMRGHASGDAPPDYVKDIAGIVLQGLGVEPASIAAALTRPLPAMRRPPVSLPGG</sequence>
<evidence type="ECO:0000256" key="3">
    <source>
        <dbReference type="SAM" id="MobiDB-lite"/>
    </source>
</evidence>
<evidence type="ECO:0000313" key="5">
    <source>
        <dbReference type="EMBL" id="QEL55640.1"/>
    </source>
</evidence>
<feature type="domain" description="HTH tetR-type" evidence="4">
    <location>
        <begin position="56"/>
        <end position="116"/>
    </location>
</feature>
<evidence type="ECO:0000256" key="2">
    <source>
        <dbReference type="PROSITE-ProRule" id="PRU00335"/>
    </source>
</evidence>
<proteinExistence type="predicted"/>
<evidence type="ECO:0000313" key="6">
    <source>
        <dbReference type="Proteomes" id="UP000322079"/>
    </source>
</evidence>
<accession>A0A5C1DG03</accession>
<organism evidence="5 6">
    <name type="scientific">Chromobacterium paludis</name>
    <dbReference type="NCBI Taxonomy" id="2605945"/>
    <lineage>
        <taxon>Bacteria</taxon>
        <taxon>Pseudomonadati</taxon>
        <taxon>Pseudomonadota</taxon>
        <taxon>Betaproteobacteria</taxon>
        <taxon>Neisseriales</taxon>
        <taxon>Chromobacteriaceae</taxon>
        <taxon>Chromobacterium</taxon>
    </lineage>
</organism>
<dbReference type="EMBL" id="CP043473">
    <property type="protein sequence ID" value="QEL55640.1"/>
    <property type="molecule type" value="Genomic_DNA"/>
</dbReference>
<dbReference type="SUPFAM" id="SSF46689">
    <property type="entry name" value="Homeodomain-like"/>
    <property type="match status" value="1"/>
</dbReference>
<dbReference type="PANTHER" id="PTHR43479:SF11">
    <property type="entry name" value="ACREF_ENVCD OPERON REPRESSOR-RELATED"/>
    <property type="match status" value="1"/>
</dbReference>
<evidence type="ECO:0000256" key="1">
    <source>
        <dbReference type="ARBA" id="ARBA00023125"/>
    </source>
</evidence>